<dbReference type="SUPFAM" id="SSF54913">
    <property type="entry name" value="GlnB-like"/>
    <property type="match status" value="1"/>
</dbReference>
<dbReference type="EMBL" id="FPHQ01000172">
    <property type="protein sequence ID" value="SFV77231.1"/>
    <property type="molecule type" value="Genomic_DNA"/>
</dbReference>
<dbReference type="PROSITE" id="PS51343">
    <property type="entry name" value="PII_GLNB_DOM"/>
    <property type="match status" value="1"/>
</dbReference>
<organism evidence="1">
    <name type="scientific">hydrothermal vent metagenome</name>
    <dbReference type="NCBI Taxonomy" id="652676"/>
    <lineage>
        <taxon>unclassified sequences</taxon>
        <taxon>metagenomes</taxon>
        <taxon>ecological metagenomes</taxon>
    </lineage>
</organism>
<protein>
    <submittedName>
        <fullName evidence="1">Nitrogen regulatory protein P-II</fullName>
    </submittedName>
</protein>
<evidence type="ECO:0000313" key="1">
    <source>
        <dbReference type="EMBL" id="SFV77231.1"/>
    </source>
</evidence>
<dbReference type="GO" id="GO:0030234">
    <property type="term" value="F:enzyme regulator activity"/>
    <property type="evidence" value="ECO:0007669"/>
    <property type="project" value="InterPro"/>
</dbReference>
<dbReference type="AlphaFoldDB" id="A0A1W1D9E2"/>
<dbReference type="SMART" id="SM00938">
    <property type="entry name" value="P-II"/>
    <property type="match status" value="1"/>
</dbReference>
<dbReference type="GO" id="GO:0006808">
    <property type="term" value="P:regulation of nitrogen utilization"/>
    <property type="evidence" value="ECO:0007669"/>
    <property type="project" value="InterPro"/>
</dbReference>
<dbReference type="Pfam" id="PF00543">
    <property type="entry name" value="P-II"/>
    <property type="match status" value="1"/>
</dbReference>
<name>A0A1W1D9E2_9ZZZZ</name>
<dbReference type="InterPro" id="IPR002187">
    <property type="entry name" value="N-reg_PII"/>
</dbReference>
<dbReference type="InterPro" id="IPR015867">
    <property type="entry name" value="N-reg_PII/ATP_PRibTrfase_C"/>
</dbReference>
<accession>A0A1W1D9E2</accession>
<proteinExistence type="predicted"/>
<sequence length="117" mass="12733">MHFKLIIAFVDNDKTDQILDATRQAGATGSTIISQARGEGLEHAKTFLGLSLETPRDVLLLLVEQHLARSILETIAKSGDFDSNSQEGGIAFQIDVEDAVGVMHQIEALETTVEEKL</sequence>
<dbReference type="InterPro" id="IPR011322">
    <property type="entry name" value="N-reg_PII-like_a/b"/>
</dbReference>
<reference evidence="1" key="1">
    <citation type="submission" date="2016-10" db="EMBL/GenBank/DDBJ databases">
        <authorList>
            <person name="de Groot N.N."/>
        </authorList>
    </citation>
    <scope>NUCLEOTIDE SEQUENCE</scope>
</reference>
<dbReference type="Gene3D" id="3.30.70.120">
    <property type="match status" value="1"/>
</dbReference>
<gene>
    <name evidence="1" type="ORF">MNB_SUP05-10-1138</name>
</gene>